<dbReference type="Proteomes" id="UP001058974">
    <property type="component" value="Chromosome 5"/>
</dbReference>
<proteinExistence type="predicted"/>
<name>A0A9D4X627_PEA</name>
<protein>
    <submittedName>
        <fullName evidence="1">Uncharacterized protein</fullName>
    </submittedName>
</protein>
<keyword evidence="2" id="KW-1185">Reference proteome</keyword>
<dbReference type="EMBL" id="JAMSHJ010000005">
    <property type="protein sequence ID" value="KAI5412885.1"/>
    <property type="molecule type" value="Genomic_DNA"/>
</dbReference>
<evidence type="ECO:0000313" key="1">
    <source>
        <dbReference type="EMBL" id="KAI5412885.1"/>
    </source>
</evidence>
<dbReference type="Gramene" id="Psat05G0749200-T1">
    <property type="protein sequence ID" value="KAI5412885.1"/>
    <property type="gene ID" value="KIW84_057492"/>
</dbReference>
<comment type="caution">
    <text evidence="1">The sequence shown here is derived from an EMBL/GenBank/DDBJ whole genome shotgun (WGS) entry which is preliminary data.</text>
</comment>
<dbReference type="AlphaFoldDB" id="A0A9D4X627"/>
<organism evidence="1 2">
    <name type="scientific">Pisum sativum</name>
    <name type="common">Garden pea</name>
    <name type="synonym">Lathyrus oleraceus</name>
    <dbReference type="NCBI Taxonomy" id="3888"/>
    <lineage>
        <taxon>Eukaryota</taxon>
        <taxon>Viridiplantae</taxon>
        <taxon>Streptophyta</taxon>
        <taxon>Embryophyta</taxon>
        <taxon>Tracheophyta</taxon>
        <taxon>Spermatophyta</taxon>
        <taxon>Magnoliopsida</taxon>
        <taxon>eudicotyledons</taxon>
        <taxon>Gunneridae</taxon>
        <taxon>Pentapetalae</taxon>
        <taxon>rosids</taxon>
        <taxon>fabids</taxon>
        <taxon>Fabales</taxon>
        <taxon>Fabaceae</taxon>
        <taxon>Papilionoideae</taxon>
        <taxon>50 kb inversion clade</taxon>
        <taxon>NPAAA clade</taxon>
        <taxon>Hologalegina</taxon>
        <taxon>IRL clade</taxon>
        <taxon>Fabeae</taxon>
        <taxon>Lathyrus</taxon>
    </lineage>
</organism>
<evidence type="ECO:0000313" key="2">
    <source>
        <dbReference type="Proteomes" id="UP001058974"/>
    </source>
</evidence>
<accession>A0A9D4X627</accession>
<sequence length="236" mass="25611">MARKKSKYVHVRDIVSLYSDSNMIAQFRQDIGFSSTEHKKDVILEPCSETERANIATSGGSSTPSFYMHLVVIHEFGVLTPFTPFEENFLATVNVAPPKSRIICGASPGPLRLYVVTWGKTSRNGVARSPKSERWEEGPSGPLVDKEVLIVGGKTGKRYVVKVGAPRTLLFKCGKEEAPVPSSPSLYVGVCGSEATTVPPAATIDPSKASVGRKRTRSRGVTIVVEDDTEESEMPL</sequence>
<reference evidence="1 2" key="1">
    <citation type="journal article" date="2022" name="Nat. Genet.">
        <title>Improved pea reference genome and pan-genome highlight genomic features and evolutionary characteristics.</title>
        <authorList>
            <person name="Yang T."/>
            <person name="Liu R."/>
            <person name="Luo Y."/>
            <person name="Hu S."/>
            <person name="Wang D."/>
            <person name="Wang C."/>
            <person name="Pandey M.K."/>
            <person name="Ge S."/>
            <person name="Xu Q."/>
            <person name="Li N."/>
            <person name="Li G."/>
            <person name="Huang Y."/>
            <person name="Saxena R.K."/>
            <person name="Ji Y."/>
            <person name="Li M."/>
            <person name="Yan X."/>
            <person name="He Y."/>
            <person name="Liu Y."/>
            <person name="Wang X."/>
            <person name="Xiang C."/>
            <person name="Varshney R.K."/>
            <person name="Ding H."/>
            <person name="Gao S."/>
            <person name="Zong X."/>
        </authorList>
    </citation>
    <scope>NUCLEOTIDE SEQUENCE [LARGE SCALE GENOMIC DNA]</scope>
    <source>
        <strain evidence="1 2">cv. Zhongwan 6</strain>
    </source>
</reference>
<gene>
    <name evidence="1" type="ORF">KIW84_057492</name>
</gene>